<proteinExistence type="predicted"/>
<name>A0AAV7Y3K7_9NEOP</name>
<reference evidence="1" key="1">
    <citation type="submission" date="2022-12" db="EMBL/GenBank/DDBJ databases">
        <title>Chromosome-level genome assembly of the bean flower thrips Megalurothrips usitatus.</title>
        <authorList>
            <person name="Ma L."/>
            <person name="Liu Q."/>
            <person name="Li H."/>
            <person name="Cai W."/>
        </authorList>
    </citation>
    <scope>NUCLEOTIDE SEQUENCE</scope>
    <source>
        <strain evidence="1">Cailab_2022a</strain>
    </source>
</reference>
<sequence>MYEDPLLLEEGAVLRASSLLGDEDVRLVVVSSPDMADALRASHRDTHQVFVSTVMLGICHAPERMASRVFVVR</sequence>
<accession>A0AAV7Y3K7</accession>
<comment type="caution">
    <text evidence="1">The sequence shown here is derived from an EMBL/GenBank/DDBJ whole genome shotgun (WGS) entry which is preliminary data.</text>
</comment>
<dbReference type="AlphaFoldDB" id="A0AAV7Y3K7"/>
<dbReference type="Proteomes" id="UP001075354">
    <property type="component" value="Chromosome 2"/>
</dbReference>
<evidence type="ECO:0000313" key="1">
    <source>
        <dbReference type="EMBL" id="KAJ1530975.1"/>
    </source>
</evidence>
<gene>
    <name evidence="1" type="ORF">ONE63_005811</name>
</gene>
<keyword evidence="2" id="KW-1185">Reference proteome</keyword>
<protein>
    <submittedName>
        <fullName evidence="1">Uncharacterized protein</fullName>
    </submittedName>
</protein>
<organism evidence="1 2">
    <name type="scientific">Megalurothrips usitatus</name>
    <name type="common">bean blossom thrips</name>
    <dbReference type="NCBI Taxonomy" id="439358"/>
    <lineage>
        <taxon>Eukaryota</taxon>
        <taxon>Metazoa</taxon>
        <taxon>Ecdysozoa</taxon>
        <taxon>Arthropoda</taxon>
        <taxon>Hexapoda</taxon>
        <taxon>Insecta</taxon>
        <taxon>Pterygota</taxon>
        <taxon>Neoptera</taxon>
        <taxon>Paraneoptera</taxon>
        <taxon>Thysanoptera</taxon>
        <taxon>Terebrantia</taxon>
        <taxon>Thripoidea</taxon>
        <taxon>Thripidae</taxon>
        <taxon>Megalurothrips</taxon>
    </lineage>
</organism>
<dbReference type="EMBL" id="JAPTSV010000002">
    <property type="protein sequence ID" value="KAJ1530975.1"/>
    <property type="molecule type" value="Genomic_DNA"/>
</dbReference>
<evidence type="ECO:0000313" key="2">
    <source>
        <dbReference type="Proteomes" id="UP001075354"/>
    </source>
</evidence>